<sequence>MVGIEKDENGTSSSHMLMVLHFTTNVLTFDSVNSSRKTTSDISASMTYAIPQRHYSLIRAYHAKIISERLGHGNITTTMNFYGHALQSADQAAAEKLESLFSSRKEKNDKKTLG</sequence>
<keyword evidence="3" id="KW-1185">Reference proteome</keyword>
<dbReference type="EMBL" id="BORS01000009">
    <property type="protein sequence ID" value="GIO43168.1"/>
    <property type="molecule type" value="Genomic_DNA"/>
</dbReference>
<dbReference type="GO" id="GO:0015074">
    <property type="term" value="P:DNA integration"/>
    <property type="evidence" value="ECO:0007669"/>
    <property type="project" value="InterPro"/>
</dbReference>
<dbReference type="InterPro" id="IPR011010">
    <property type="entry name" value="DNA_brk_join_enz"/>
</dbReference>
<keyword evidence="1" id="KW-0233">DNA recombination</keyword>
<dbReference type="InterPro" id="IPR013762">
    <property type="entry name" value="Integrase-like_cat_sf"/>
</dbReference>
<organism evidence="2 3">
    <name type="scientific">Paenibacillus apis</name>
    <dbReference type="NCBI Taxonomy" id="1792174"/>
    <lineage>
        <taxon>Bacteria</taxon>
        <taxon>Bacillati</taxon>
        <taxon>Bacillota</taxon>
        <taxon>Bacilli</taxon>
        <taxon>Bacillales</taxon>
        <taxon>Paenibacillaceae</taxon>
        <taxon>Paenibacillus</taxon>
    </lineage>
</organism>
<dbReference type="SUPFAM" id="SSF56349">
    <property type="entry name" value="DNA breaking-rejoining enzymes"/>
    <property type="match status" value="1"/>
</dbReference>
<dbReference type="Gene3D" id="1.10.443.10">
    <property type="entry name" value="Intergrase catalytic core"/>
    <property type="match status" value="1"/>
</dbReference>
<name>A0A920CN40_9BACL</name>
<dbReference type="RefSeq" id="WP_301628104.1">
    <property type="nucleotide sequence ID" value="NZ_BORS01000009.1"/>
</dbReference>
<dbReference type="GO" id="GO:0003677">
    <property type="term" value="F:DNA binding"/>
    <property type="evidence" value="ECO:0007669"/>
    <property type="project" value="InterPro"/>
</dbReference>
<evidence type="ECO:0000313" key="3">
    <source>
        <dbReference type="Proteomes" id="UP000678895"/>
    </source>
</evidence>
<dbReference type="Proteomes" id="UP000678895">
    <property type="component" value="Unassembled WGS sequence"/>
</dbReference>
<reference evidence="2" key="1">
    <citation type="submission" date="2021-03" db="EMBL/GenBank/DDBJ databases">
        <title>Antimicrobial resistance genes in bacteria isolated from Japanese honey, and their potential for conferring macrolide and lincosamide resistance in the American foulbrood pathogen Paenibacillus larvae.</title>
        <authorList>
            <person name="Okamoto M."/>
            <person name="Kumagai M."/>
            <person name="Kanamori H."/>
            <person name="Takamatsu D."/>
        </authorList>
    </citation>
    <scope>NUCLEOTIDE SEQUENCE</scope>
    <source>
        <strain evidence="2">J41TS4</strain>
    </source>
</reference>
<proteinExistence type="predicted"/>
<gene>
    <name evidence="2" type="ORF">J41TS4_29260</name>
</gene>
<evidence type="ECO:0000313" key="2">
    <source>
        <dbReference type="EMBL" id="GIO43168.1"/>
    </source>
</evidence>
<evidence type="ECO:0000256" key="1">
    <source>
        <dbReference type="ARBA" id="ARBA00023172"/>
    </source>
</evidence>
<accession>A0A920CN40</accession>
<dbReference type="GO" id="GO:0006310">
    <property type="term" value="P:DNA recombination"/>
    <property type="evidence" value="ECO:0007669"/>
    <property type="project" value="UniProtKB-KW"/>
</dbReference>
<comment type="caution">
    <text evidence="2">The sequence shown here is derived from an EMBL/GenBank/DDBJ whole genome shotgun (WGS) entry which is preliminary data.</text>
</comment>
<dbReference type="AlphaFoldDB" id="A0A920CN40"/>
<evidence type="ECO:0008006" key="4">
    <source>
        <dbReference type="Google" id="ProtNLM"/>
    </source>
</evidence>
<protein>
    <recommendedName>
        <fullName evidence="4">Tyr recombinase domain-containing protein</fullName>
    </recommendedName>
</protein>